<sequence>MKSFLSDLKPAVLLTLVFAVILCGVYPLAVWAGGQLLFPHRANGSLVVDASGVVRGSSLLAQNFASPGTFHPRPSAAGTGYDAANSSGTNLGPTSRALANSVQAAVAAYRAENHLSSMMPVPADAVTCSASGLDPDISVENALLQAPRVAAARGLPAATVRRLVRTHVEPPDLGILGDPRVNVLELNLALDRLVRGK</sequence>
<keyword evidence="2" id="KW-1003">Cell membrane</keyword>
<dbReference type="NCBIfam" id="TIGR00681">
    <property type="entry name" value="kdpC"/>
    <property type="match status" value="1"/>
</dbReference>
<keyword evidence="9" id="KW-0406">Ion transport</keyword>
<evidence type="ECO:0000256" key="4">
    <source>
        <dbReference type="ARBA" id="ARBA00022692"/>
    </source>
</evidence>
<keyword evidence="6" id="KW-0067">ATP-binding</keyword>
<evidence type="ECO:0000256" key="3">
    <source>
        <dbReference type="ARBA" id="ARBA00022538"/>
    </source>
</evidence>
<reference evidence="11" key="1">
    <citation type="submission" date="2016-10" db="EMBL/GenBank/DDBJ databases">
        <title>Sequence of Gallionella enrichment culture.</title>
        <authorList>
            <person name="Poehlein A."/>
            <person name="Muehling M."/>
            <person name="Daniel R."/>
        </authorList>
    </citation>
    <scope>NUCLEOTIDE SEQUENCE</scope>
</reference>
<organism evidence="11">
    <name type="scientific">mine drainage metagenome</name>
    <dbReference type="NCBI Taxonomy" id="410659"/>
    <lineage>
        <taxon>unclassified sequences</taxon>
        <taxon>metagenomes</taxon>
        <taxon>ecological metagenomes</taxon>
    </lineage>
</organism>
<accession>A0A1J5SBE0</accession>
<keyword evidence="7" id="KW-0630">Potassium</keyword>
<keyword evidence="11" id="KW-0378">Hydrolase</keyword>
<dbReference type="PANTHER" id="PTHR30042">
    <property type="entry name" value="POTASSIUM-TRANSPORTING ATPASE C CHAIN"/>
    <property type="match status" value="1"/>
</dbReference>
<dbReference type="AlphaFoldDB" id="A0A1J5SBE0"/>
<name>A0A1J5SBE0_9ZZZZ</name>
<evidence type="ECO:0000256" key="7">
    <source>
        <dbReference type="ARBA" id="ARBA00022958"/>
    </source>
</evidence>
<evidence type="ECO:0000256" key="6">
    <source>
        <dbReference type="ARBA" id="ARBA00022840"/>
    </source>
</evidence>
<dbReference type="NCBIfam" id="NF001454">
    <property type="entry name" value="PRK00315.1"/>
    <property type="match status" value="1"/>
</dbReference>
<dbReference type="GO" id="GO:0008556">
    <property type="term" value="F:P-type potassium transmembrane transporter activity"/>
    <property type="evidence" value="ECO:0007669"/>
    <property type="project" value="InterPro"/>
</dbReference>
<keyword evidence="10" id="KW-0472">Membrane</keyword>
<protein>
    <submittedName>
        <fullName evidence="11">Potassium-transporting ATPase C chain</fullName>
        <ecNumber evidence="11">3.6.3.12</ecNumber>
    </submittedName>
</protein>
<dbReference type="EC" id="3.6.3.12" evidence="11"/>
<comment type="caution">
    <text evidence="11">The sequence shown here is derived from an EMBL/GenBank/DDBJ whole genome shotgun (WGS) entry which is preliminary data.</text>
</comment>
<keyword evidence="3" id="KW-0633">Potassium transport</keyword>
<gene>
    <name evidence="11" type="primary">kdpC_5</name>
    <name evidence="11" type="ORF">GALL_125710</name>
</gene>
<evidence type="ECO:0000256" key="9">
    <source>
        <dbReference type="ARBA" id="ARBA00023065"/>
    </source>
</evidence>
<dbReference type="HAMAP" id="MF_00276">
    <property type="entry name" value="KdpC"/>
    <property type="match status" value="1"/>
</dbReference>
<keyword evidence="8" id="KW-1133">Transmembrane helix</keyword>
<evidence type="ECO:0000256" key="10">
    <source>
        <dbReference type="ARBA" id="ARBA00023136"/>
    </source>
</evidence>
<evidence type="ECO:0000256" key="8">
    <source>
        <dbReference type="ARBA" id="ARBA00022989"/>
    </source>
</evidence>
<keyword evidence="1" id="KW-0813">Transport</keyword>
<proteinExistence type="inferred from homology"/>
<evidence type="ECO:0000256" key="1">
    <source>
        <dbReference type="ARBA" id="ARBA00022448"/>
    </source>
</evidence>
<dbReference type="GO" id="GO:0016020">
    <property type="term" value="C:membrane"/>
    <property type="evidence" value="ECO:0007669"/>
    <property type="project" value="InterPro"/>
</dbReference>
<dbReference type="EMBL" id="MLJW01000051">
    <property type="protein sequence ID" value="OIR05259.1"/>
    <property type="molecule type" value="Genomic_DNA"/>
</dbReference>
<dbReference type="GO" id="GO:0005524">
    <property type="term" value="F:ATP binding"/>
    <property type="evidence" value="ECO:0007669"/>
    <property type="project" value="UniProtKB-KW"/>
</dbReference>
<dbReference type="InterPro" id="IPR003820">
    <property type="entry name" value="KdpC"/>
</dbReference>
<keyword evidence="5" id="KW-0547">Nucleotide-binding</keyword>
<keyword evidence="4" id="KW-0812">Transmembrane</keyword>
<dbReference type="GO" id="GO:0016787">
    <property type="term" value="F:hydrolase activity"/>
    <property type="evidence" value="ECO:0007669"/>
    <property type="project" value="UniProtKB-KW"/>
</dbReference>
<dbReference type="Pfam" id="PF02669">
    <property type="entry name" value="KdpC"/>
    <property type="match status" value="1"/>
</dbReference>
<evidence type="ECO:0000256" key="2">
    <source>
        <dbReference type="ARBA" id="ARBA00022475"/>
    </source>
</evidence>
<evidence type="ECO:0000256" key="5">
    <source>
        <dbReference type="ARBA" id="ARBA00022741"/>
    </source>
</evidence>
<dbReference type="PIRSF" id="PIRSF001296">
    <property type="entry name" value="K_ATPase_KdpC"/>
    <property type="match status" value="1"/>
</dbReference>
<evidence type="ECO:0000313" key="11">
    <source>
        <dbReference type="EMBL" id="OIR05259.1"/>
    </source>
</evidence>
<dbReference type="PANTHER" id="PTHR30042:SF2">
    <property type="entry name" value="POTASSIUM-TRANSPORTING ATPASE KDPC SUBUNIT"/>
    <property type="match status" value="1"/>
</dbReference>